<feature type="chain" id="PRO_5007857205" evidence="3">
    <location>
        <begin position="18"/>
        <end position="231"/>
    </location>
</feature>
<dbReference type="OrthoDB" id="10264374at2759"/>
<evidence type="ECO:0000256" key="1">
    <source>
        <dbReference type="ARBA" id="ARBA00005445"/>
    </source>
</evidence>
<evidence type="ECO:0000256" key="2">
    <source>
        <dbReference type="ARBA" id="ARBA00022729"/>
    </source>
</evidence>
<protein>
    <submittedName>
        <fullName evidence="4">Antifreeze protein</fullName>
    </submittedName>
</protein>
<dbReference type="AlphaFoldDB" id="A0A165EI25"/>
<evidence type="ECO:0000313" key="5">
    <source>
        <dbReference type="Proteomes" id="UP000077266"/>
    </source>
</evidence>
<dbReference type="InParanoid" id="A0A165EI25"/>
<gene>
    <name evidence="4" type="ORF">EXIGLDRAFT_741480</name>
</gene>
<dbReference type="InterPro" id="IPR021884">
    <property type="entry name" value="Ice-bd_prot"/>
</dbReference>
<accession>A0A165EI25</accession>
<sequence>MKFILAFTLLAVDCVSALGPAAVNLRTAGNYAILAKTGISTVPKSVITGNIAVSPAAGSFLTGFSSTPPTTFSTSTQVKGQLFAADYNSPTPSVLTQAVLDLGTAIVDANGRTNGNIDARILTPGLYKWTSAVNIPTLLVFSGSARDTWILQVAGTLNLGSASQTLLIGGAVAKNIVWVVGGEISIGAGSSVSGILLGSTAATLKTGATLNGRILVQTAVALQKATVTQPK</sequence>
<dbReference type="Proteomes" id="UP000077266">
    <property type="component" value="Unassembled WGS sequence"/>
</dbReference>
<reference evidence="4 5" key="1">
    <citation type="journal article" date="2016" name="Mol. Biol. Evol.">
        <title>Comparative Genomics of Early-Diverging Mushroom-Forming Fungi Provides Insights into the Origins of Lignocellulose Decay Capabilities.</title>
        <authorList>
            <person name="Nagy L.G."/>
            <person name="Riley R."/>
            <person name="Tritt A."/>
            <person name="Adam C."/>
            <person name="Daum C."/>
            <person name="Floudas D."/>
            <person name="Sun H."/>
            <person name="Yadav J.S."/>
            <person name="Pangilinan J."/>
            <person name="Larsson K.H."/>
            <person name="Matsuura K."/>
            <person name="Barry K."/>
            <person name="Labutti K."/>
            <person name="Kuo R."/>
            <person name="Ohm R.A."/>
            <person name="Bhattacharya S.S."/>
            <person name="Shirouzu T."/>
            <person name="Yoshinaga Y."/>
            <person name="Martin F.M."/>
            <person name="Grigoriev I.V."/>
            <person name="Hibbett D.S."/>
        </authorList>
    </citation>
    <scope>NUCLEOTIDE SEQUENCE [LARGE SCALE GENOMIC DNA]</scope>
    <source>
        <strain evidence="4 5">HHB12029</strain>
    </source>
</reference>
<feature type="signal peptide" evidence="3">
    <location>
        <begin position="1"/>
        <end position="17"/>
    </location>
</feature>
<dbReference type="STRING" id="1314781.A0A165EI25"/>
<dbReference type="EMBL" id="KV426139">
    <property type="protein sequence ID" value="KZV86983.1"/>
    <property type="molecule type" value="Genomic_DNA"/>
</dbReference>
<name>A0A165EI25_EXIGL</name>
<evidence type="ECO:0000313" key="4">
    <source>
        <dbReference type="EMBL" id="KZV86983.1"/>
    </source>
</evidence>
<proteinExistence type="inferred from homology"/>
<comment type="similarity">
    <text evidence="1">Belongs to the ice-binding protein family.</text>
</comment>
<keyword evidence="5" id="KW-1185">Reference proteome</keyword>
<organism evidence="4 5">
    <name type="scientific">Exidia glandulosa HHB12029</name>
    <dbReference type="NCBI Taxonomy" id="1314781"/>
    <lineage>
        <taxon>Eukaryota</taxon>
        <taxon>Fungi</taxon>
        <taxon>Dikarya</taxon>
        <taxon>Basidiomycota</taxon>
        <taxon>Agaricomycotina</taxon>
        <taxon>Agaricomycetes</taxon>
        <taxon>Auriculariales</taxon>
        <taxon>Exidiaceae</taxon>
        <taxon>Exidia</taxon>
    </lineage>
</organism>
<keyword evidence="2 3" id="KW-0732">Signal</keyword>
<evidence type="ECO:0000256" key="3">
    <source>
        <dbReference type="SAM" id="SignalP"/>
    </source>
</evidence>
<dbReference type="Pfam" id="PF11999">
    <property type="entry name" value="Ice_binding"/>
    <property type="match status" value="1"/>
</dbReference>